<proteinExistence type="inferred from homology"/>
<dbReference type="InterPro" id="IPR036719">
    <property type="entry name" value="Neuro-gated_channel_TM_sf"/>
</dbReference>
<dbReference type="Gene3D" id="2.70.170.10">
    <property type="entry name" value="Neurotransmitter-gated ion-channel ligand-binding domain"/>
    <property type="match status" value="1"/>
</dbReference>
<dbReference type="PROSITE" id="PS00236">
    <property type="entry name" value="NEUROTR_ION_CHANNEL"/>
    <property type="match status" value="1"/>
</dbReference>
<evidence type="ECO:0000256" key="3">
    <source>
        <dbReference type="ARBA" id="ARBA00022989"/>
    </source>
</evidence>
<dbReference type="Pfam" id="PF02931">
    <property type="entry name" value="Neur_chan_LBD"/>
    <property type="match status" value="1"/>
</dbReference>
<sequence length="437" mass="49851">MQSARPVMNSSDTVPVEIQFSLMHIKELDVRSQVLTTTGLLILQWVDERLRWDPREYNNLTQITIEAKHLWQPEFVVINGAERVYKRYGHFRAILSHDGSIRWEPGGAFKTMCQIDITYYPFDDQLCSLVFGAWSYRTSNMNLTSPSAKINLDSYKANGEWQITTTEVQRNEFFYGCCPNERFSNVAFRIHLRRRYTYYILNVILPSILTSVLLLSIFFCTPGQKVQIGVVVLLSFRIFLLNVADNIPKTSDHVPLLGIYLTCTMAITTLSMVLTVFVLNLHHMGDRPVPPWVTRIVLVHVARAVGIRAINTADRRKPTCADDAEQTFRPSSKQPRHAVLVQRVDSARPVILALRRTGQVDAKIAGGANVSPDLETADECHNGVDETSRSPGDYTREWQNIAEVFDRLFFWLFLIATVVTTLVLFHPLTDLCTKRLT</sequence>
<dbReference type="CDD" id="cd19051">
    <property type="entry name" value="LGIC_TM_cation"/>
    <property type="match status" value="1"/>
</dbReference>
<dbReference type="InterPro" id="IPR038050">
    <property type="entry name" value="Neuro_actylchol_rec"/>
</dbReference>
<gene>
    <name evidence="8" type="ORF">NP493_711g03120</name>
</gene>
<dbReference type="Proteomes" id="UP001209878">
    <property type="component" value="Unassembled WGS sequence"/>
</dbReference>
<feature type="transmembrane region" description="Helical" evidence="5">
    <location>
        <begin position="256"/>
        <end position="280"/>
    </location>
</feature>
<keyword evidence="2 5" id="KW-0812">Transmembrane</keyword>
<evidence type="ECO:0000256" key="2">
    <source>
        <dbReference type="ARBA" id="ARBA00022692"/>
    </source>
</evidence>
<dbReference type="CDD" id="cd18997">
    <property type="entry name" value="LGIC_ECD_nAChR"/>
    <property type="match status" value="1"/>
</dbReference>
<dbReference type="PANTHER" id="PTHR18945">
    <property type="entry name" value="NEUROTRANSMITTER GATED ION CHANNEL"/>
    <property type="match status" value="1"/>
</dbReference>
<dbReference type="EMBL" id="JAODUO010000710">
    <property type="protein sequence ID" value="KAK2175745.1"/>
    <property type="molecule type" value="Genomic_DNA"/>
</dbReference>
<comment type="similarity">
    <text evidence="5">Belongs to the ligand-gated ion channel (TC 1.A.9) family.</text>
</comment>
<dbReference type="InterPro" id="IPR036734">
    <property type="entry name" value="Neur_chan_lig-bd_sf"/>
</dbReference>
<comment type="caution">
    <text evidence="8">The sequence shown here is derived from an EMBL/GenBank/DDBJ whole genome shotgun (WGS) entry which is preliminary data.</text>
</comment>
<keyword evidence="3 5" id="KW-1133">Transmembrane helix</keyword>
<dbReference type="Gene3D" id="1.20.58.390">
    <property type="entry name" value="Neurotransmitter-gated ion-channel transmembrane domain"/>
    <property type="match status" value="2"/>
</dbReference>
<keyword evidence="5" id="KW-0406">Ion transport</keyword>
<keyword evidence="5" id="KW-0813">Transport</keyword>
<evidence type="ECO:0000259" key="7">
    <source>
        <dbReference type="Pfam" id="PF02932"/>
    </source>
</evidence>
<dbReference type="GO" id="GO:0016020">
    <property type="term" value="C:membrane"/>
    <property type="evidence" value="ECO:0007669"/>
    <property type="project" value="UniProtKB-SubCell"/>
</dbReference>
<feature type="transmembrane region" description="Helical" evidence="5">
    <location>
        <begin position="408"/>
        <end position="428"/>
    </location>
</feature>
<feature type="domain" description="Neurotransmitter-gated ion-channel ligand-binding" evidence="6">
    <location>
        <begin position="3"/>
        <end position="196"/>
    </location>
</feature>
<dbReference type="GO" id="GO:0005230">
    <property type="term" value="F:extracellular ligand-gated monoatomic ion channel activity"/>
    <property type="evidence" value="ECO:0007669"/>
    <property type="project" value="InterPro"/>
</dbReference>
<dbReference type="InterPro" id="IPR006201">
    <property type="entry name" value="Neur_channel"/>
</dbReference>
<dbReference type="FunFam" id="2.70.170.10:FF:000028">
    <property type="entry name" value="AcetylCholine Receptor"/>
    <property type="match status" value="1"/>
</dbReference>
<dbReference type="PRINTS" id="PR00252">
    <property type="entry name" value="NRIONCHANNEL"/>
</dbReference>
<feature type="transmembrane region" description="Helical" evidence="5">
    <location>
        <begin position="292"/>
        <end position="310"/>
    </location>
</feature>
<dbReference type="AlphaFoldDB" id="A0AAD9KQY1"/>
<dbReference type="InterPro" id="IPR006029">
    <property type="entry name" value="Neurotrans-gated_channel_TM"/>
</dbReference>
<dbReference type="GO" id="GO:0004888">
    <property type="term" value="F:transmembrane signaling receptor activity"/>
    <property type="evidence" value="ECO:0007669"/>
    <property type="project" value="InterPro"/>
</dbReference>
<dbReference type="SUPFAM" id="SSF90112">
    <property type="entry name" value="Neurotransmitter-gated ion-channel transmembrane pore"/>
    <property type="match status" value="1"/>
</dbReference>
<evidence type="ECO:0000256" key="4">
    <source>
        <dbReference type="ARBA" id="ARBA00023136"/>
    </source>
</evidence>
<evidence type="ECO:0000313" key="8">
    <source>
        <dbReference type="EMBL" id="KAK2175745.1"/>
    </source>
</evidence>
<evidence type="ECO:0000256" key="1">
    <source>
        <dbReference type="ARBA" id="ARBA00004141"/>
    </source>
</evidence>
<name>A0AAD9KQY1_RIDPI</name>
<dbReference type="InterPro" id="IPR006202">
    <property type="entry name" value="Neur_chan_lig-bd"/>
</dbReference>
<reference evidence="8" key="1">
    <citation type="journal article" date="2023" name="Mol. Biol. Evol.">
        <title>Third-Generation Sequencing Reveals the Adaptive Role of the Epigenome in Three Deep-Sea Polychaetes.</title>
        <authorList>
            <person name="Perez M."/>
            <person name="Aroh O."/>
            <person name="Sun Y."/>
            <person name="Lan Y."/>
            <person name="Juniper S.K."/>
            <person name="Young C.R."/>
            <person name="Angers B."/>
            <person name="Qian P.Y."/>
        </authorList>
    </citation>
    <scope>NUCLEOTIDE SEQUENCE</scope>
    <source>
        <strain evidence="8">R07B-5</strain>
    </source>
</reference>
<feature type="transmembrane region" description="Helical" evidence="5">
    <location>
        <begin position="198"/>
        <end position="219"/>
    </location>
</feature>
<keyword evidence="9" id="KW-1185">Reference proteome</keyword>
<dbReference type="InterPro" id="IPR018000">
    <property type="entry name" value="Neurotransmitter_ion_chnl_CS"/>
</dbReference>
<dbReference type="Pfam" id="PF02932">
    <property type="entry name" value="Neur_chan_memb"/>
    <property type="match status" value="1"/>
</dbReference>
<keyword evidence="5" id="KW-0407">Ion channel</keyword>
<evidence type="ECO:0000259" key="6">
    <source>
        <dbReference type="Pfam" id="PF02931"/>
    </source>
</evidence>
<feature type="domain" description="Neurotransmitter-gated ion-channel transmembrane" evidence="7">
    <location>
        <begin position="203"/>
        <end position="425"/>
    </location>
</feature>
<keyword evidence="4 5" id="KW-0472">Membrane</keyword>
<dbReference type="SUPFAM" id="SSF63712">
    <property type="entry name" value="Nicotinic receptor ligand binding domain-like"/>
    <property type="match status" value="1"/>
</dbReference>
<evidence type="ECO:0000313" key="9">
    <source>
        <dbReference type="Proteomes" id="UP001209878"/>
    </source>
</evidence>
<feature type="transmembrane region" description="Helical" evidence="5">
    <location>
        <begin position="225"/>
        <end position="244"/>
    </location>
</feature>
<accession>A0AAD9KQY1</accession>
<protein>
    <submittedName>
        <fullName evidence="8">Uncharacterized protein</fullName>
    </submittedName>
</protein>
<evidence type="ECO:0000256" key="5">
    <source>
        <dbReference type="RuleBase" id="RU000687"/>
    </source>
</evidence>
<organism evidence="8 9">
    <name type="scientific">Ridgeia piscesae</name>
    <name type="common">Tubeworm</name>
    <dbReference type="NCBI Taxonomy" id="27915"/>
    <lineage>
        <taxon>Eukaryota</taxon>
        <taxon>Metazoa</taxon>
        <taxon>Spiralia</taxon>
        <taxon>Lophotrochozoa</taxon>
        <taxon>Annelida</taxon>
        <taxon>Polychaeta</taxon>
        <taxon>Sedentaria</taxon>
        <taxon>Canalipalpata</taxon>
        <taxon>Sabellida</taxon>
        <taxon>Siboglinidae</taxon>
        <taxon>Ridgeia</taxon>
    </lineage>
</organism>
<comment type="subcellular location">
    <subcellularLocation>
        <location evidence="1">Membrane</location>
        <topology evidence="1">Multi-pass membrane protein</topology>
    </subcellularLocation>
</comment>